<keyword evidence="2 7" id="KW-0812">Transmembrane</keyword>
<organism evidence="10 11">
    <name type="scientific">Streptococcus sciuri</name>
    <dbReference type="NCBI Taxonomy" id="2973939"/>
    <lineage>
        <taxon>Bacteria</taxon>
        <taxon>Bacillati</taxon>
        <taxon>Bacillota</taxon>
        <taxon>Bacilli</taxon>
        <taxon>Lactobacillales</taxon>
        <taxon>Streptococcaceae</taxon>
        <taxon>Streptococcus</taxon>
    </lineage>
</organism>
<reference evidence="10 11" key="1">
    <citation type="journal article" date="2023" name="Int. J. Syst. Evol. Microbiol.">
        <title>Streptococcus sciuri sp. nov., Staphylococcus marylandisciuri sp. nov. and Staphylococcus americanisciuri sp. nov., isolated from faeces of eastern grey squirrel (Sciurus carolinensis).</title>
        <authorList>
            <person name="Volokhov D.V."/>
            <person name="Zagorodnyaya T.A."/>
            <person name="Furtak V.A."/>
            <person name="Nattanmai G."/>
            <person name="Randall L."/>
            <person name="Jose S."/>
            <person name="Gao Y."/>
            <person name="Eisenberg T."/>
            <person name="Delmonte P."/>
            <person name="Blom J."/>
            <person name="Mitchell K.K."/>
        </authorList>
    </citation>
    <scope>NUCLEOTIDE SEQUENCE [LARGE SCALE GENOMIC DNA]</scope>
    <source>
        <strain evidence="10 11">SQ9-PEA</strain>
    </source>
</reference>
<dbReference type="InterPro" id="IPR017871">
    <property type="entry name" value="ABC_transporter-like_CS"/>
</dbReference>
<dbReference type="CDD" id="cd18547">
    <property type="entry name" value="ABC_6TM_Tm288_like"/>
    <property type="match status" value="1"/>
</dbReference>
<dbReference type="CDD" id="cd03254">
    <property type="entry name" value="ABCC_Glucan_exporter_like"/>
    <property type="match status" value="1"/>
</dbReference>
<evidence type="ECO:0000256" key="5">
    <source>
        <dbReference type="ARBA" id="ARBA00022989"/>
    </source>
</evidence>
<dbReference type="Pfam" id="PF00664">
    <property type="entry name" value="ABC_membrane"/>
    <property type="match status" value="1"/>
</dbReference>
<dbReference type="InterPro" id="IPR011527">
    <property type="entry name" value="ABC1_TM_dom"/>
</dbReference>
<evidence type="ECO:0000256" key="4">
    <source>
        <dbReference type="ARBA" id="ARBA00022840"/>
    </source>
</evidence>
<dbReference type="SUPFAM" id="SSF90123">
    <property type="entry name" value="ABC transporter transmembrane region"/>
    <property type="match status" value="1"/>
</dbReference>
<keyword evidence="4 10" id="KW-0067">ATP-binding</keyword>
<dbReference type="EMBL" id="JANUXX010000001">
    <property type="protein sequence ID" value="MCS4487788.1"/>
    <property type="molecule type" value="Genomic_DNA"/>
</dbReference>
<dbReference type="PROSITE" id="PS50893">
    <property type="entry name" value="ABC_TRANSPORTER_2"/>
    <property type="match status" value="1"/>
</dbReference>
<dbReference type="InterPro" id="IPR027417">
    <property type="entry name" value="P-loop_NTPase"/>
</dbReference>
<dbReference type="Gene3D" id="1.20.1560.10">
    <property type="entry name" value="ABC transporter type 1, transmembrane domain"/>
    <property type="match status" value="1"/>
</dbReference>
<dbReference type="PROSITE" id="PS50929">
    <property type="entry name" value="ABC_TM1F"/>
    <property type="match status" value="1"/>
</dbReference>
<evidence type="ECO:0000256" key="1">
    <source>
        <dbReference type="ARBA" id="ARBA00004651"/>
    </source>
</evidence>
<feature type="transmembrane region" description="Helical" evidence="7">
    <location>
        <begin position="189"/>
        <end position="210"/>
    </location>
</feature>
<comment type="caution">
    <text evidence="10">The sequence shown here is derived from an EMBL/GenBank/DDBJ whole genome shotgun (WGS) entry which is preliminary data.</text>
</comment>
<feature type="domain" description="ABC transmembrane type-1" evidence="9">
    <location>
        <begin position="25"/>
        <end position="332"/>
    </location>
</feature>
<dbReference type="InterPro" id="IPR039421">
    <property type="entry name" value="Type_1_exporter"/>
</dbReference>
<evidence type="ECO:0000259" key="8">
    <source>
        <dbReference type="PROSITE" id="PS50893"/>
    </source>
</evidence>
<feature type="transmembrane region" description="Helical" evidence="7">
    <location>
        <begin position="268"/>
        <end position="295"/>
    </location>
</feature>
<evidence type="ECO:0000313" key="10">
    <source>
        <dbReference type="EMBL" id="MCS4487788.1"/>
    </source>
</evidence>
<dbReference type="InterPro" id="IPR003593">
    <property type="entry name" value="AAA+_ATPase"/>
</dbReference>
<dbReference type="Proteomes" id="UP001206548">
    <property type="component" value="Unassembled WGS sequence"/>
</dbReference>
<keyword evidence="3" id="KW-0547">Nucleotide-binding</keyword>
<feature type="transmembrane region" description="Helical" evidence="7">
    <location>
        <begin position="165"/>
        <end position="183"/>
    </location>
</feature>
<dbReference type="RefSeq" id="WP_259137164.1">
    <property type="nucleotide sequence ID" value="NZ_JANUXX010000001.1"/>
</dbReference>
<gene>
    <name evidence="10" type="ORF">NXS10_02210</name>
</gene>
<sequence length="604" mass="66910">MENKEKTALIKRLLPYTKGFRLPFILALICAVISSWITVYGPNIISDITNTISSSLKNASQIVAYLQAGHIKEAMGVNADVDTAKVAQLAGRLAVLYGIGALVSYYQQYTFTTIIQKFSNRMRKAIAEKINRVPLAYFDSHTQGDTLSRVTNDVDTMAQSLQQSLGTIFSSSILLIAAIIMMIKTNGRLATVAILSVLIGFIITMVIIASSQPLFKRQQKNLSNVSGYVEEIYSGHNVVKSYSATAEVKEQFKKLNSALYKSMWQSQFFSGIMMPLMQFIGNFGYVMVCVFGAIWMIDGKVSMGTIVAFMIYVRIFSQPLSQLAQAFGQLQQASAGMNRVFEFLEENEMEEESGKTKQLTTIKGDVSFEHVNFGYSKDKTIIHDFSAQAKAGQKIAIVGPTGAGKTTLVNLLMRFYEVDGGLISIDGVNVHDMTREEVHDAFSMVLQDTWLFEGTIKENLIYNQKGITDEQVEAATKAVGVHHFIKTLPNGYDSVLDDSLTLSVGQKQLLTIARALLKDAPLLILDEATSSVDTRTEELIQKAMDKLMEGRTSFVIAHRLSTIKNADLILVMKDGNIIEQGNHDALMAQNGFYADLYNSQFEEN</sequence>
<dbReference type="InterPro" id="IPR036640">
    <property type="entry name" value="ABC1_TM_sf"/>
</dbReference>
<evidence type="ECO:0000256" key="6">
    <source>
        <dbReference type="ARBA" id="ARBA00023136"/>
    </source>
</evidence>
<name>A0ABT2F5Q4_9STRE</name>
<dbReference type="Gene3D" id="3.40.50.300">
    <property type="entry name" value="P-loop containing nucleotide triphosphate hydrolases"/>
    <property type="match status" value="1"/>
</dbReference>
<proteinExistence type="predicted"/>
<evidence type="ECO:0000256" key="2">
    <source>
        <dbReference type="ARBA" id="ARBA00022692"/>
    </source>
</evidence>
<evidence type="ECO:0000256" key="7">
    <source>
        <dbReference type="SAM" id="Phobius"/>
    </source>
</evidence>
<dbReference type="InterPro" id="IPR003439">
    <property type="entry name" value="ABC_transporter-like_ATP-bd"/>
</dbReference>
<dbReference type="PANTHER" id="PTHR43394">
    <property type="entry name" value="ATP-DEPENDENT PERMEASE MDL1, MITOCHONDRIAL"/>
    <property type="match status" value="1"/>
</dbReference>
<accession>A0ABT2F5Q4</accession>
<keyword evidence="11" id="KW-1185">Reference proteome</keyword>
<evidence type="ECO:0000259" key="9">
    <source>
        <dbReference type="PROSITE" id="PS50929"/>
    </source>
</evidence>
<protein>
    <submittedName>
        <fullName evidence="10">ABC transporter ATP-binding protein/permease</fullName>
    </submittedName>
</protein>
<evidence type="ECO:0000313" key="11">
    <source>
        <dbReference type="Proteomes" id="UP001206548"/>
    </source>
</evidence>
<dbReference type="PROSITE" id="PS00211">
    <property type="entry name" value="ABC_TRANSPORTER_1"/>
    <property type="match status" value="1"/>
</dbReference>
<dbReference type="Pfam" id="PF00005">
    <property type="entry name" value="ABC_tran"/>
    <property type="match status" value="1"/>
</dbReference>
<keyword evidence="6 7" id="KW-0472">Membrane</keyword>
<dbReference type="SUPFAM" id="SSF52540">
    <property type="entry name" value="P-loop containing nucleoside triphosphate hydrolases"/>
    <property type="match status" value="1"/>
</dbReference>
<feature type="transmembrane region" description="Helical" evidence="7">
    <location>
        <begin position="94"/>
        <end position="115"/>
    </location>
</feature>
<dbReference type="GO" id="GO:0005524">
    <property type="term" value="F:ATP binding"/>
    <property type="evidence" value="ECO:0007669"/>
    <property type="project" value="UniProtKB-KW"/>
</dbReference>
<feature type="domain" description="ABC transporter" evidence="8">
    <location>
        <begin position="366"/>
        <end position="599"/>
    </location>
</feature>
<keyword evidence="5 7" id="KW-1133">Transmembrane helix</keyword>
<evidence type="ECO:0000256" key="3">
    <source>
        <dbReference type="ARBA" id="ARBA00022741"/>
    </source>
</evidence>
<comment type="subcellular location">
    <subcellularLocation>
        <location evidence="1">Cell membrane</location>
        <topology evidence="1">Multi-pass membrane protein</topology>
    </subcellularLocation>
</comment>
<feature type="transmembrane region" description="Helical" evidence="7">
    <location>
        <begin position="20"/>
        <end position="39"/>
    </location>
</feature>
<dbReference type="PANTHER" id="PTHR43394:SF1">
    <property type="entry name" value="ATP-BINDING CASSETTE SUB-FAMILY B MEMBER 10, MITOCHONDRIAL"/>
    <property type="match status" value="1"/>
</dbReference>
<dbReference type="SMART" id="SM00382">
    <property type="entry name" value="AAA"/>
    <property type="match status" value="1"/>
</dbReference>